<feature type="chain" id="PRO_5046678448" evidence="1">
    <location>
        <begin position="23"/>
        <end position="487"/>
    </location>
</feature>
<dbReference type="InterPro" id="IPR036452">
    <property type="entry name" value="Ribo_hydro-like"/>
</dbReference>
<organism evidence="4 5">
    <name type="scientific">Fibrivirga algicola</name>
    <dbReference type="NCBI Taxonomy" id="2950420"/>
    <lineage>
        <taxon>Bacteria</taxon>
        <taxon>Pseudomonadati</taxon>
        <taxon>Bacteroidota</taxon>
        <taxon>Cytophagia</taxon>
        <taxon>Cytophagales</taxon>
        <taxon>Spirosomataceae</taxon>
        <taxon>Fibrivirga</taxon>
    </lineage>
</organism>
<dbReference type="SUPFAM" id="SSF53590">
    <property type="entry name" value="Nucleoside hydrolase"/>
    <property type="match status" value="1"/>
</dbReference>
<feature type="signal peptide" evidence="1">
    <location>
        <begin position="1"/>
        <end position="22"/>
    </location>
</feature>
<proteinExistence type="predicted"/>
<dbReference type="RefSeq" id="WP_166690555.1">
    <property type="nucleotide sequence ID" value="NZ_WAEL01000001.1"/>
</dbReference>
<sequence>MSYRYIKHCLCLLALLSPLSLAAQQKTNVPDQPRVLVLTDIEADPDDSQSLIRFLTYANQWSIEGLIATTSIHQKTRVAPETVRAIVAAYGVVQPNLLKHEPGFPTAQSLMGLIKKGLPVYGMGGVGEGHDSEGSDWIIRVLEKPDERPLWVSVWGGPNTLAQALWKLKKTRTPEQARRLYRKLRVYTISDQDDSGPWIRKTFPDVFFVVSPGYGYDQATWRGINTTDAGTHAEVISNAWLATHIQQGHGPMGALYPDVAYGMEGDTPAFLGLVPNGLNVPEHPDYGGWGGRYTLYQPTTLPPRGRFARPDFPVDEPETRPIWTNAADSVFSDALPRKSYMEAGDLPGAKSVMATIWRWRTDFQNDFAARMDWCTRSYANANHPPRPALVHPDHLTVRSGELFHLNAAGTTDPDGDSMSYLWFQYPEAGTYPGRISFRPYAANLYDLPVTAPVVTQPQTIHFILKVTDKGTPALTRYRRVIVQVMPK</sequence>
<keyword evidence="1" id="KW-0732">Signal</keyword>
<evidence type="ECO:0000259" key="3">
    <source>
        <dbReference type="Pfam" id="PF21027"/>
    </source>
</evidence>
<evidence type="ECO:0000313" key="5">
    <source>
        <dbReference type="Proteomes" id="UP000606008"/>
    </source>
</evidence>
<name>A0ABX0QBV0_9BACT</name>
<feature type="domain" description="Cellulose-binding Sde182 C-terminal" evidence="3">
    <location>
        <begin position="403"/>
        <end position="484"/>
    </location>
</feature>
<dbReference type="EMBL" id="WAEL01000001">
    <property type="protein sequence ID" value="NID08676.1"/>
    <property type="molecule type" value="Genomic_DNA"/>
</dbReference>
<dbReference type="Pfam" id="PF21027">
    <property type="entry name" value="Sde0182_C"/>
    <property type="match status" value="1"/>
</dbReference>
<dbReference type="InterPro" id="IPR011483">
    <property type="entry name" value="Sde182_NH-like"/>
</dbReference>
<gene>
    <name evidence="4" type="ORF">F7231_00705</name>
</gene>
<dbReference type="InterPro" id="IPR048527">
    <property type="entry name" value="Sde182_C"/>
</dbReference>
<dbReference type="InterPro" id="IPR013783">
    <property type="entry name" value="Ig-like_fold"/>
</dbReference>
<protein>
    <submittedName>
        <fullName evidence="4">DUF1593 domain-containing protein</fullName>
    </submittedName>
</protein>
<comment type="caution">
    <text evidence="4">The sequence shown here is derived from an EMBL/GenBank/DDBJ whole genome shotgun (WGS) entry which is preliminary data.</text>
</comment>
<dbReference type="Gene3D" id="3.90.245.10">
    <property type="entry name" value="Ribonucleoside hydrolase-like"/>
    <property type="match status" value="1"/>
</dbReference>
<dbReference type="Pfam" id="PF07632">
    <property type="entry name" value="Sde182_NH-like"/>
    <property type="match status" value="1"/>
</dbReference>
<keyword evidence="5" id="KW-1185">Reference proteome</keyword>
<evidence type="ECO:0000256" key="1">
    <source>
        <dbReference type="SAM" id="SignalP"/>
    </source>
</evidence>
<feature type="domain" description="Cellulose-binding Sde182 nucleoside hydrolase-like" evidence="2">
    <location>
        <begin position="34"/>
        <end position="293"/>
    </location>
</feature>
<evidence type="ECO:0000313" key="4">
    <source>
        <dbReference type="EMBL" id="NID08676.1"/>
    </source>
</evidence>
<reference evidence="4" key="1">
    <citation type="submission" date="2024-05" db="EMBL/GenBank/DDBJ databases">
        <authorList>
            <person name="Jung D.-H."/>
        </authorList>
    </citation>
    <scope>NUCLEOTIDE SEQUENCE</scope>
    <source>
        <strain evidence="4">JA-25</strain>
    </source>
</reference>
<dbReference type="Gene3D" id="2.60.40.10">
    <property type="entry name" value="Immunoglobulins"/>
    <property type="match status" value="1"/>
</dbReference>
<evidence type="ECO:0000259" key="2">
    <source>
        <dbReference type="Pfam" id="PF07632"/>
    </source>
</evidence>
<accession>A0ABX0QBV0</accession>
<dbReference type="Proteomes" id="UP000606008">
    <property type="component" value="Unassembled WGS sequence"/>
</dbReference>